<dbReference type="RefSeq" id="XP_008618228.1">
    <property type="nucleotide sequence ID" value="XM_008620006.1"/>
</dbReference>
<dbReference type="VEuPathDB" id="FungiDB:SDRG_13905"/>
<dbReference type="Proteomes" id="UP000030762">
    <property type="component" value="Unassembled WGS sequence"/>
</dbReference>
<dbReference type="InParanoid" id="T0R8G0"/>
<comment type="similarity">
    <text evidence="1">Belongs to the FAM227 family.</text>
</comment>
<dbReference type="AlphaFoldDB" id="T0R8G0"/>
<organism evidence="3 4">
    <name type="scientific">Saprolegnia diclina (strain VS20)</name>
    <dbReference type="NCBI Taxonomy" id="1156394"/>
    <lineage>
        <taxon>Eukaryota</taxon>
        <taxon>Sar</taxon>
        <taxon>Stramenopiles</taxon>
        <taxon>Oomycota</taxon>
        <taxon>Saprolegniomycetes</taxon>
        <taxon>Saprolegniales</taxon>
        <taxon>Saprolegniaceae</taxon>
        <taxon>Saprolegnia</taxon>
    </lineage>
</organism>
<dbReference type="InterPro" id="IPR029417">
    <property type="entry name" value="FAM227"/>
</dbReference>
<accession>T0R8G0</accession>
<keyword evidence="4" id="KW-1185">Reference proteome</keyword>
<dbReference type="EMBL" id="JH767195">
    <property type="protein sequence ID" value="EQC28358.1"/>
    <property type="molecule type" value="Genomic_DNA"/>
</dbReference>
<reference evidence="3 4" key="1">
    <citation type="submission" date="2012-04" db="EMBL/GenBank/DDBJ databases">
        <title>The Genome Sequence of Saprolegnia declina VS20.</title>
        <authorList>
            <consortium name="The Broad Institute Genome Sequencing Platform"/>
            <person name="Russ C."/>
            <person name="Nusbaum C."/>
            <person name="Tyler B."/>
            <person name="van West P."/>
            <person name="Dieguez-Uribeondo J."/>
            <person name="de Bruijn I."/>
            <person name="Tripathy S."/>
            <person name="Jiang R."/>
            <person name="Young S.K."/>
            <person name="Zeng Q."/>
            <person name="Gargeya S."/>
            <person name="Fitzgerald M."/>
            <person name="Haas B."/>
            <person name="Abouelleil A."/>
            <person name="Alvarado L."/>
            <person name="Arachchi H.M."/>
            <person name="Berlin A."/>
            <person name="Chapman S.B."/>
            <person name="Goldberg J."/>
            <person name="Griggs A."/>
            <person name="Gujja S."/>
            <person name="Hansen M."/>
            <person name="Howarth C."/>
            <person name="Imamovic A."/>
            <person name="Larimer J."/>
            <person name="McCowen C."/>
            <person name="Montmayeur A."/>
            <person name="Murphy C."/>
            <person name="Neiman D."/>
            <person name="Pearson M."/>
            <person name="Priest M."/>
            <person name="Roberts A."/>
            <person name="Saif S."/>
            <person name="Shea T."/>
            <person name="Sisk P."/>
            <person name="Sykes S."/>
            <person name="Wortman J."/>
            <person name="Nusbaum C."/>
            <person name="Birren B."/>
        </authorList>
    </citation>
    <scope>NUCLEOTIDE SEQUENCE [LARGE SCALE GENOMIC DNA]</scope>
    <source>
        <strain evidence="3 4">VS20</strain>
    </source>
</reference>
<evidence type="ECO:0000256" key="2">
    <source>
        <dbReference type="SAM" id="MobiDB-lite"/>
    </source>
</evidence>
<evidence type="ECO:0000256" key="1">
    <source>
        <dbReference type="ARBA" id="ARBA00008666"/>
    </source>
</evidence>
<dbReference type="GeneID" id="19954632"/>
<evidence type="ECO:0000313" key="3">
    <source>
        <dbReference type="EMBL" id="EQC28358.1"/>
    </source>
</evidence>
<feature type="region of interest" description="Disordered" evidence="2">
    <location>
        <begin position="1"/>
        <end position="26"/>
    </location>
</feature>
<dbReference type="OMA" id="VGEVIQY"/>
<proteinExistence type="inferred from homology"/>
<dbReference type="Pfam" id="PF14922">
    <property type="entry name" value="FWWh"/>
    <property type="match status" value="1"/>
</dbReference>
<gene>
    <name evidence="3" type="ORF">SDRG_13905</name>
</gene>
<sequence length="482" mass="55094">MVRPKIAPQTRFGRMDAESDAPSAHEGLPHVATSVIQTHKFKTKVQSRLRRKMGWTRKQAMLEQLSRQCQDHLERHGTLPVIPVDIKVDSLRRAIRRRLTFASEWTEYFYTKFFFQSPLAVRLTADVFWHYSIAFFAMGEHDGHSFLDLLHAHAQGSVAVLYGKLLTKVHNVTLPTGAADEFLDFFPYLVSRTVYKVAQKSYPEFVFQLRRLARQSLIHTACVWTTGITAKSACWKSWRVEIKKKKLKHAPKPNLMVRELADDERGLTEDLGSDDSNEEDSLSDEDAAFSSVAFAEFKIETAASDTASSAAEALRMMDVPQRKYAHGHLEKADLAFSAPVRAIMDKYQYSGLQGRRLGVALRLSDKEHQTYNVHKEQHKAWLDHLNRPLRQTQSLSSLTLEADDEGKQVFVPKCEFELANPVAEARAKRLLEAKQKLLEREQEYVGEVIQYKPAIVVFGQRLDQHLKMNPLRRKAILAPLKS</sequence>
<protein>
    <submittedName>
        <fullName evidence="3">Uncharacterized protein</fullName>
    </submittedName>
</protein>
<dbReference type="OrthoDB" id="75569at2759"/>
<name>T0R8G0_SAPDV</name>
<evidence type="ECO:0000313" key="4">
    <source>
        <dbReference type="Proteomes" id="UP000030762"/>
    </source>
</evidence>